<feature type="transmembrane region" description="Helical" evidence="1">
    <location>
        <begin position="116"/>
        <end position="135"/>
    </location>
</feature>
<feature type="transmembrane region" description="Helical" evidence="1">
    <location>
        <begin position="12"/>
        <end position="35"/>
    </location>
</feature>
<dbReference type="AlphaFoldDB" id="A0A955J1Z0"/>
<dbReference type="Proteomes" id="UP000740557">
    <property type="component" value="Unassembled WGS sequence"/>
</dbReference>
<comment type="caution">
    <text evidence="2">The sequence shown here is derived from an EMBL/GenBank/DDBJ whole genome shotgun (WGS) entry which is preliminary data.</text>
</comment>
<evidence type="ECO:0000313" key="2">
    <source>
        <dbReference type="EMBL" id="MCA9308403.1"/>
    </source>
</evidence>
<feature type="transmembrane region" description="Helical" evidence="1">
    <location>
        <begin position="141"/>
        <end position="161"/>
    </location>
</feature>
<protein>
    <submittedName>
        <fullName evidence="2">Uncharacterized protein</fullName>
    </submittedName>
</protein>
<organism evidence="2 3">
    <name type="scientific">candidate division WWE3 bacterium</name>
    <dbReference type="NCBI Taxonomy" id="2053526"/>
    <lineage>
        <taxon>Bacteria</taxon>
        <taxon>Katanobacteria</taxon>
    </lineage>
</organism>
<gene>
    <name evidence="2" type="ORF">KC980_02745</name>
</gene>
<sequence length="183" mass="20620">MFSKILIKLVDQAIVPAIVLLASRVLSLVFISSYYRVPYTFDARGVSFASGTDFVLVNSYSVLFMIVVIAVGILFMLLKAYFLHDTHIAPHVTAKMYSLRLSAFIQSSFDLYSQGAIWLSYLYLMVFVSGILAFFGFIYAWIFIVAIVLGVISSVFLVIDVERELFSEYKNTNPDIVIDFGDN</sequence>
<keyword evidence="1" id="KW-1133">Transmembrane helix</keyword>
<proteinExistence type="predicted"/>
<feature type="transmembrane region" description="Helical" evidence="1">
    <location>
        <begin position="55"/>
        <end position="78"/>
    </location>
</feature>
<reference evidence="2" key="1">
    <citation type="submission" date="2020-04" db="EMBL/GenBank/DDBJ databases">
        <authorList>
            <person name="Zhang T."/>
        </authorList>
    </citation>
    <scope>NUCLEOTIDE SEQUENCE</scope>
    <source>
        <strain evidence="2">HKST-UBA79</strain>
    </source>
</reference>
<name>A0A955J1Z0_UNCKA</name>
<reference evidence="2" key="2">
    <citation type="journal article" date="2021" name="Microbiome">
        <title>Successional dynamics and alternative stable states in a saline activated sludge microbial community over 9 years.</title>
        <authorList>
            <person name="Wang Y."/>
            <person name="Ye J."/>
            <person name="Ju F."/>
            <person name="Liu L."/>
            <person name="Boyd J.A."/>
            <person name="Deng Y."/>
            <person name="Parks D.H."/>
            <person name="Jiang X."/>
            <person name="Yin X."/>
            <person name="Woodcroft B.J."/>
            <person name="Tyson G.W."/>
            <person name="Hugenholtz P."/>
            <person name="Polz M.F."/>
            <person name="Zhang T."/>
        </authorList>
    </citation>
    <scope>NUCLEOTIDE SEQUENCE</scope>
    <source>
        <strain evidence="2">HKST-UBA79</strain>
    </source>
</reference>
<dbReference type="EMBL" id="JAGQNX010000078">
    <property type="protein sequence ID" value="MCA9308403.1"/>
    <property type="molecule type" value="Genomic_DNA"/>
</dbReference>
<evidence type="ECO:0000256" key="1">
    <source>
        <dbReference type="SAM" id="Phobius"/>
    </source>
</evidence>
<accession>A0A955J1Z0</accession>
<keyword evidence="1" id="KW-0812">Transmembrane</keyword>
<keyword evidence="1" id="KW-0472">Membrane</keyword>
<evidence type="ECO:0000313" key="3">
    <source>
        <dbReference type="Proteomes" id="UP000740557"/>
    </source>
</evidence>